<accession>A0A238BV48</accession>
<dbReference type="EMBL" id="KZ270003">
    <property type="protein sequence ID" value="OZC08786.1"/>
    <property type="molecule type" value="Genomic_DNA"/>
</dbReference>
<gene>
    <name evidence="3" type="ORF">X798_04200</name>
</gene>
<proteinExistence type="predicted"/>
<feature type="region of interest" description="Disordered" evidence="2">
    <location>
        <begin position="160"/>
        <end position="184"/>
    </location>
</feature>
<evidence type="ECO:0000256" key="1">
    <source>
        <dbReference type="SAM" id="Coils"/>
    </source>
</evidence>
<keyword evidence="1" id="KW-0175">Coiled coil</keyword>
<dbReference type="OrthoDB" id="5854664at2759"/>
<protein>
    <submittedName>
        <fullName evidence="3">Uncharacterized protein</fullName>
    </submittedName>
</protein>
<dbReference type="Proteomes" id="UP000242913">
    <property type="component" value="Unassembled WGS sequence"/>
</dbReference>
<name>A0A238BV48_9BILA</name>
<reference evidence="3 4" key="1">
    <citation type="submission" date="2015-12" db="EMBL/GenBank/DDBJ databases">
        <title>Draft genome of the nematode, Onchocerca flexuosa.</title>
        <authorList>
            <person name="Mitreva M."/>
        </authorList>
    </citation>
    <scope>NUCLEOTIDE SEQUENCE [LARGE SCALE GENOMIC DNA]</scope>
    <source>
        <strain evidence="3">Red Deer</strain>
    </source>
</reference>
<organism evidence="3 4">
    <name type="scientific">Onchocerca flexuosa</name>
    <dbReference type="NCBI Taxonomy" id="387005"/>
    <lineage>
        <taxon>Eukaryota</taxon>
        <taxon>Metazoa</taxon>
        <taxon>Ecdysozoa</taxon>
        <taxon>Nematoda</taxon>
        <taxon>Chromadorea</taxon>
        <taxon>Rhabditida</taxon>
        <taxon>Spirurina</taxon>
        <taxon>Spiruromorpha</taxon>
        <taxon>Filarioidea</taxon>
        <taxon>Onchocercidae</taxon>
        <taxon>Onchocerca</taxon>
    </lineage>
</organism>
<evidence type="ECO:0000256" key="2">
    <source>
        <dbReference type="SAM" id="MobiDB-lite"/>
    </source>
</evidence>
<evidence type="ECO:0000313" key="3">
    <source>
        <dbReference type="EMBL" id="OZC08786.1"/>
    </source>
</evidence>
<keyword evidence="4" id="KW-1185">Reference proteome</keyword>
<evidence type="ECO:0000313" key="4">
    <source>
        <dbReference type="Proteomes" id="UP000242913"/>
    </source>
</evidence>
<sequence length="184" mass="20537">MKEMNALLRDAVNIVEEARKSIDRQNEANTAIETELSCFNNDVNREFNECVGRSFIEASTSYLSEIHLDNIEQTFHKTPKNLTGIDNILVDNYNVSLSPFTEVFRLVNKSVQNLQRLSCTLDGMVDGENTNQNNLMDEANKLLKMCANIHQKIMDVESTSKIGSSANSDTKAASSEGKCPIVLD</sequence>
<dbReference type="AlphaFoldDB" id="A0A238BV48"/>
<feature type="coiled-coil region" evidence="1">
    <location>
        <begin position="1"/>
        <end position="35"/>
    </location>
</feature>
<feature type="compositionally biased region" description="Polar residues" evidence="2">
    <location>
        <begin position="160"/>
        <end position="173"/>
    </location>
</feature>